<dbReference type="PANTHER" id="PTHR30595:SF6">
    <property type="entry name" value="SCHLAFEN ALBA-2 DOMAIN-CONTAINING PROTEIN"/>
    <property type="match status" value="1"/>
</dbReference>
<organism evidence="2">
    <name type="scientific">uncultured Desulfobacteraceae bacterium</name>
    <dbReference type="NCBI Taxonomy" id="218296"/>
    <lineage>
        <taxon>Bacteria</taxon>
        <taxon>Pseudomonadati</taxon>
        <taxon>Thermodesulfobacteriota</taxon>
        <taxon>Desulfobacteria</taxon>
        <taxon>Desulfobacterales</taxon>
        <taxon>Desulfobacteraceae</taxon>
        <taxon>environmental samples</taxon>
    </lineage>
</organism>
<protein>
    <recommendedName>
        <fullName evidence="1">Schlafen AlbA-2 domain-containing protein</fullName>
    </recommendedName>
</protein>
<name>A0A484HCK0_9BACT</name>
<gene>
    <name evidence="2" type="ORF">EPICR_100038</name>
</gene>
<proteinExistence type="predicted"/>
<dbReference type="InterPro" id="IPR038461">
    <property type="entry name" value="Schlafen_AlbA_2_dom_sf"/>
</dbReference>
<dbReference type="Gene3D" id="3.30.950.30">
    <property type="entry name" value="Schlafen, AAA domain"/>
    <property type="match status" value="1"/>
</dbReference>
<dbReference type="InterPro" id="IPR007421">
    <property type="entry name" value="Schlafen_AlbA_2_dom"/>
</dbReference>
<dbReference type="PANTHER" id="PTHR30595">
    <property type="entry name" value="GLPR-RELATED TRANSCRIPTIONAL REPRESSOR"/>
    <property type="match status" value="1"/>
</dbReference>
<evidence type="ECO:0000259" key="1">
    <source>
        <dbReference type="Pfam" id="PF04326"/>
    </source>
</evidence>
<dbReference type="Pfam" id="PF04326">
    <property type="entry name" value="SLFN_AlbA_2"/>
    <property type="match status" value="1"/>
</dbReference>
<evidence type="ECO:0000313" key="2">
    <source>
        <dbReference type="EMBL" id="VEN72993.1"/>
    </source>
</evidence>
<accession>A0A484HCK0</accession>
<dbReference type="AlphaFoldDB" id="A0A484HCK0"/>
<feature type="domain" description="Schlafen AlbA-2" evidence="1">
    <location>
        <begin position="16"/>
        <end position="128"/>
    </location>
</feature>
<dbReference type="EMBL" id="CAACVI010000002">
    <property type="protein sequence ID" value="VEN72993.1"/>
    <property type="molecule type" value="Genomic_DNA"/>
</dbReference>
<sequence length="141" mass="15617">MKWSAEKVREAVRNGENSFVEFKTLPVRPESVAKELTAFSNFKGGVIFLGVSDDGAIAGANQENLEEWAMNIASDLVEPVVIPSYQEVKMDSGTVAVVEVDSGVSKPYALKKGPHRTYYIRVGSTSRIVDRDQWPRLSRPD</sequence>
<reference evidence="2" key="1">
    <citation type="submission" date="2019-01" db="EMBL/GenBank/DDBJ databases">
        <authorList>
            <consortium name="Genoscope - CEA"/>
            <person name="William W."/>
        </authorList>
    </citation>
    <scope>NUCLEOTIDE SEQUENCE</scope>
    <source>
        <strain evidence="2">CR-1</strain>
    </source>
</reference>